<accession>A0A2P2IL51</accession>
<protein>
    <submittedName>
        <fullName evidence="2">Uncharacterized protein</fullName>
    </submittedName>
</protein>
<proteinExistence type="predicted"/>
<keyword evidence="1" id="KW-1133">Transmembrane helix</keyword>
<organism evidence="2">
    <name type="scientific">Rhizophora mucronata</name>
    <name type="common">Asiatic mangrove</name>
    <dbReference type="NCBI Taxonomy" id="61149"/>
    <lineage>
        <taxon>Eukaryota</taxon>
        <taxon>Viridiplantae</taxon>
        <taxon>Streptophyta</taxon>
        <taxon>Embryophyta</taxon>
        <taxon>Tracheophyta</taxon>
        <taxon>Spermatophyta</taxon>
        <taxon>Magnoliopsida</taxon>
        <taxon>eudicotyledons</taxon>
        <taxon>Gunneridae</taxon>
        <taxon>Pentapetalae</taxon>
        <taxon>rosids</taxon>
        <taxon>fabids</taxon>
        <taxon>Malpighiales</taxon>
        <taxon>Rhizophoraceae</taxon>
        <taxon>Rhizophora</taxon>
    </lineage>
</organism>
<evidence type="ECO:0000256" key="1">
    <source>
        <dbReference type="SAM" id="Phobius"/>
    </source>
</evidence>
<dbReference type="AlphaFoldDB" id="A0A2P2IL51"/>
<evidence type="ECO:0000313" key="2">
    <source>
        <dbReference type="EMBL" id="MBW81939.1"/>
    </source>
</evidence>
<reference evidence="2" key="1">
    <citation type="submission" date="2018-02" db="EMBL/GenBank/DDBJ databases">
        <title>Rhizophora mucronata_Transcriptome.</title>
        <authorList>
            <person name="Meera S.P."/>
            <person name="Sreeshan A."/>
            <person name="Augustine A."/>
        </authorList>
    </citation>
    <scope>NUCLEOTIDE SEQUENCE</scope>
    <source>
        <tissue evidence="2">Leaf</tissue>
    </source>
</reference>
<keyword evidence="1" id="KW-0812">Transmembrane</keyword>
<feature type="transmembrane region" description="Helical" evidence="1">
    <location>
        <begin position="12"/>
        <end position="28"/>
    </location>
</feature>
<keyword evidence="1" id="KW-0472">Membrane</keyword>
<sequence length="29" mass="3489">MESPTSIRIRRVWLVVIIVFFIALQVRMD</sequence>
<name>A0A2P2IL51_RHIMU</name>
<dbReference type="EMBL" id="GGEC01001456">
    <property type="protein sequence ID" value="MBW81939.1"/>
    <property type="molecule type" value="Transcribed_RNA"/>
</dbReference>